<evidence type="ECO:0000313" key="4">
    <source>
        <dbReference type="Proteomes" id="UP000664617"/>
    </source>
</evidence>
<dbReference type="EMBL" id="JAFMPK010000027">
    <property type="protein sequence ID" value="MBO0608732.1"/>
    <property type="molecule type" value="Genomic_DNA"/>
</dbReference>
<keyword evidence="4" id="KW-1185">Reference proteome</keyword>
<evidence type="ECO:0000259" key="2">
    <source>
        <dbReference type="Pfam" id="PF22322"/>
    </source>
</evidence>
<comment type="caution">
    <text evidence="3">The sequence shown here is derived from an EMBL/GenBank/DDBJ whole genome shotgun (WGS) entry which is preliminary data.</text>
</comment>
<dbReference type="Gene3D" id="1.10.287.1060">
    <property type="entry name" value="ESAT-6-like"/>
    <property type="match status" value="1"/>
</dbReference>
<feature type="domain" description="DUF6973" evidence="2">
    <location>
        <begin position="195"/>
        <end position="300"/>
    </location>
</feature>
<dbReference type="Proteomes" id="UP000664617">
    <property type="component" value="Unassembled WGS sequence"/>
</dbReference>
<reference evidence="4" key="1">
    <citation type="submission" date="2023-07" db="EMBL/GenBank/DDBJ databases">
        <title>Myceligenerans salitolerans sp. nov., a halotolerant actinomycete isolated from a salt lake in Xinjiang, China.</title>
        <authorList>
            <person name="Guan T."/>
        </authorList>
    </citation>
    <scope>NUCLEOTIDE SEQUENCE [LARGE SCALE GENOMIC DNA]</scope>
    <source>
        <strain evidence="4">XHU 5031</strain>
    </source>
</reference>
<dbReference type="InterPro" id="IPR036689">
    <property type="entry name" value="ESAT-6-like_sf"/>
</dbReference>
<name>A0ABS3I9J6_9MICO</name>
<feature type="compositionally biased region" description="Basic and acidic residues" evidence="1">
    <location>
        <begin position="314"/>
        <end position="329"/>
    </location>
</feature>
<dbReference type="Pfam" id="PF22322">
    <property type="entry name" value="DUF6973"/>
    <property type="match status" value="1"/>
</dbReference>
<evidence type="ECO:0000313" key="3">
    <source>
        <dbReference type="EMBL" id="MBO0608732.1"/>
    </source>
</evidence>
<organism evidence="3 4">
    <name type="scientific">Myceligenerans salitolerans</name>
    <dbReference type="NCBI Taxonomy" id="1230528"/>
    <lineage>
        <taxon>Bacteria</taxon>
        <taxon>Bacillati</taxon>
        <taxon>Actinomycetota</taxon>
        <taxon>Actinomycetes</taxon>
        <taxon>Micrococcales</taxon>
        <taxon>Promicromonosporaceae</taxon>
        <taxon>Myceligenerans</taxon>
    </lineage>
</organism>
<accession>A0ABS3I9J6</accession>
<evidence type="ECO:0000256" key="1">
    <source>
        <dbReference type="SAM" id="MobiDB-lite"/>
    </source>
</evidence>
<dbReference type="InterPro" id="IPR054246">
    <property type="entry name" value="DUF6973"/>
</dbReference>
<proteinExistence type="predicted"/>
<sequence length="354" mass="38016">MAGNLYGADIEALRQLADGIARGGEALGGVVQMVEAAMPAPEQWSGPDSEQFREEWNHVHAAALRETAAALNDVAATVRENADDQEGTSENLDGAAAAAPLGGGAAAFAGAAATGAAGVAGPAGADERLHRELLEEYQVAPDDTTMWPAGAGGWLVDQAGRLNDLTGERLPVPNREEVTEAEAQMLDDLLRRQGPGAVMDVMDLRQDALHVAESRYDEGLTDGHGDAFRHAYWNALMTQRFGEEWVSEFATAHERGPTSHPVPVAMDLHNNEIGREIALRNPDAGPEELADIVQQAVTDGDMVVIDENDMLWRSDELDPSEARKTREEDLAWPVVTTERNGHHDPGDPSARPEY</sequence>
<gene>
    <name evidence="3" type="ORF">J0911_06775</name>
</gene>
<dbReference type="RefSeq" id="WP_207274673.1">
    <property type="nucleotide sequence ID" value="NZ_JAFMPK010000027.1"/>
</dbReference>
<protein>
    <recommendedName>
        <fullName evidence="2">DUF6973 domain-containing protein</fullName>
    </recommendedName>
</protein>
<dbReference type="SUPFAM" id="SSF140453">
    <property type="entry name" value="EsxAB dimer-like"/>
    <property type="match status" value="1"/>
</dbReference>
<feature type="compositionally biased region" description="Basic and acidic residues" evidence="1">
    <location>
        <begin position="339"/>
        <end position="354"/>
    </location>
</feature>
<feature type="region of interest" description="Disordered" evidence="1">
    <location>
        <begin position="314"/>
        <end position="354"/>
    </location>
</feature>